<feature type="domain" description="Phage replisome organiser N-terminal" evidence="4">
    <location>
        <begin position="8"/>
        <end position="127"/>
    </location>
</feature>
<gene>
    <name evidence="5" type="ORF">HG933_11075</name>
</gene>
<dbReference type="PANTHER" id="PTHR37293">
    <property type="entry name" value="PHAGE REPLICATION PROTEIN-RELATED"/>
    <property type="match status" value="1"/>
</dbReference>
<evidence type="ECO:0000259" key="4">
    <source>
        <dbReference type="Pfam" id="PF09681"/>
    </source>
</evidence>
<evidence type="ECO:0000256" key="2">
    <source>
        <dbReference type="SAM" id="MobiDB-lite"/>
    </source>
</evidence>
<name>A0A848EWT7_MEGEL</name>
<evidence type="ECO:0000259" key="3">
    <source>
        <dbReference type="Pfam" id="PF07261"/>
    </source>
</evidence>
<dbReference type="Pfam" id="PF09681">
    <property type="entry name" value="Phage_rep_org_N"/>
    <property type="match status" value="1"/>
</dbReference>
<protein>
    <submittedName>
        <fullName evidence="5">DnaD domain protein</fullName>
    </submittedName>
</protein>
<feature type="region of interest" description="Disordered" evidence="2">
    <location>
        <begin position="182"/>
        <end position="215"/>
    </location>
</feature>
<organism evidence="5 6">
    <name type="scientific">Megasphaera elsdenii</name>
    <dbReference type="NCBI Taxonomy" id="907"/>
    <lineage>
        <taxon>Bacteria</taxon>
        <taxon>Bacillati</taxon>
        <taxon>Bacillota</taxon>
        <taxon>Negativicutes</taxon>
        <taxon>Veillonellales</taxon>
        <taxon>Veillonellaceae</taxon>
        <taxon>Megasphaera</taxon>
    </lineage>
</organism>
<dbReference type="EMBL" id="JABBJH010000024">
    <property type="protein sequence ID" value="NMK39897.1"/>
    <property type="molecule type" value="Genomic_DNA"/>
</dbReference>
<reference evidence="5 6" key="1">
    <citation type="submission" date="2020-04" db="EMBL/GenBank/DDBJ databases">
        <authorList>
            <person name="Hitch T.C.A."/>
            <person name="Wylensek D."/>
            <person name="Clavel T."/>
        </authorList>
    </citation>
    <scope>NUCLEOTIDE SEQUENCE [LARGE SCALE GENOMIC DNA]</scope>
    <source>
        <strain evidence="5 6">WCA-386-APC-2A</strain>
    </source>
</reference>
<dbReference type="InterPro" id="IPR053162">
    <property type="entry name" value="DnaD"/>
</dbReference>
<dbReference type="RefSeq" id="WP_169013968.1">
    <property type="nucleotide sequence ID" value="NZ_JABBJH010000024.1"/>
</dbReference>
<comment type="similarity">
    <text evidence="1">Belongs to the DnaB/DnaD family.</text>
</comment>
<dbReference type="InterPro" id="IPR006343">
    <property type="entry name" value="DnaB/C_C"/>
</dbReference>
<proteinExistence type="inferred from homology"/>
<dbReference type="SUPFAM" id="SSF158499">
    <property type="entry name" value="DnaD domain-like"/>
    <property type="match status" value="1"/>
</dbReference>
<dbReference type="NCBIfam" id="TIGR01446">
    <property type="entry name" value="DnaD_dom"/>
    <property type="match status" value="1"/>
</dbReference>
<comment type="caution">
    <text evidence="5">The sequence shown here is derived from an EMBL/GenBank/DDBJ whole genome shotgun (WGS) entry which is preliminary data.</text>
</comment>
<evidence type="ECO:0000256" key="1">
    <source>
        <dbReference type="ARBA" id="ARBA00093462"/>
    </source>
</evidence>
<dbReference type="InterPro" id="IPR034829">
    <property type="entry name" value="DnaD-like_sf"/>
</dbReference>
<dbReference type="InterPro" id="IPR010056">
    <property type="entry name" value="Phage_rep_org__N"/>
</dbReference>
<feature type="domain" description="DnaB/C C-terminal" evidence="3">
    <location>
        <begin position="226"/>
        <end position="285"/>
    </location>
</feature>
<accession>A0A848EWT7</accession>
<evidence type="ECO:0000313" key="5">
    <source>
        <dbReference type="EMBL" id="NMK39897.1"/>
    </source>
</evidence>
<dbReference type="Pfam" id="PF07261">
    <property type="entry name" value="DnaB_2"/>
    <property type="match status" value="1"/>
</dbReference>
<feature type="region of interest" description="Disordered" evidence="2">
    <location>
        <begin position="282"/>
        <end position="330"/>
    </location>
</feature>
<dbReference type="AlphaFoldDB" id="A0A848EWT7"/>
<dbReference type="Gene3D" id="1.10.10.630">
    <property type="entry name" value="DnaD domain-like"/>
    <property type="match status" value="1"/>
</dbReference>
<evidence type="ECO:0000313" key="6">
    <source>
        <dbReference type="Proteomes" id="UP000536773"/>
    </source>
</evidence>
<dbReference type="NCBIfam" id="TIGR01714">
    <property type="entry name" value="phage_rep_org_N"/>
    <property type="match status" value="1"/>
</dbReference>
<sequence>MGTDLFYWIKLNMDFFNQDTIDWLKEQDNGCEYIVLYLQLCLLSANNNGVLVRHVGEMIIPYNAKKIAEQTRFSLDTVMVAMRLFTKLGLIEVDDRGTITLPAVPSMVGSRSASKEAVRKRAYRARKKVLALTAAGDKKEDISRDKMSHGVSGTKKDTKIDADEVSRTEVGQSVPKRDIWDKMSTENGTKCPTEYRDKSIENKRDDEDDEELAREEKRQTLARVVSYYQNNIHPVANEAEKDRLIEMLNEFGAEWVLQAIKQAALNRASTIRYVEVTLNSWRNSGNPQPWRGGKSSGRHAGNGNRVADPADPEADEIDWSQYDDTYQPGT</sequence>
<dbReference type="PANTHER" id="PTHR37293:SF5">
    <property type="entry name" value="DNA REPLICATION PROTEIN"/>
    <property type="match status" value="1"/>
</dbReference>
<dbReference type="Proteomes" id="UP000536773">
    <property type="component" value="Unassembled WGS sequence"/>
</dbReference>
<feature type="compositionally biased region" description="Basic and acidic residues" evidence="2">
    <location>
        <begin position="193"/>
        <end position="205"/>
    </location>
</feature>